<dbReference type="Proteomes" id="UP000244912">
    <property type="component" value="Unassembled WGS sequence"/>
</dbReference>
<proteinExistence type="predicted"/>
<protein>
    <submittedName>
        <fullName evidence="2">Uncharacterized protein</fullName>
    </submittedName>
</protein>
<organism evidence="2 3">
    <name type="scientific">Palleronia abyssalis</name>
    <dbReference type="NCBI Taxonomy" id="1501240"/>
    <lineage>
        <taxon>Bacteria</taxon>
        <taxon>Pseudomonadati</taxon>
        <taxon>Pseudomonadota</taxon>
        <taxon>Alphaproteobacteria</taxon>
        <taxon>Rhodobacterales</taxon>
        <taxon>Roseobacteraceae</taxon>
        <taxon>Palleronia</taxon>
    </lineage>
</organism>
<keyword evidence="1" id="KW-0812">Transmembrane</keyword>
<name>A0A2R8BRZ6_9RHOB</name>
<accession>A0A2R8BRZ6</accession>
<dbReference type="AlphaFoldDB" id="A0A2R8BRZ6"/>
<keyword evidence="3" id="KW-1185">Reference proteome</keyword>
<feature type="transmembrane region" description="Helical" evidence="1">
    <location>
        <begin position="43"/>
        <end position="62"/>
    </location>
</feature>
<evidence type="ECO:0000313" key="3">
    <source>
        <dbReference type="Proteomes" id="UP000244912"/>
    </source>
</evidence>
<dbReference type="RefSeq" id="WP_245897502.1">
    <property type="nucleotide sequence ID" value="NZ_ONZF01000001.1"/>
</dbReference>
<keyword evidence="1" id="KW-0472">Membrane</keyword>
<reference evidence="2 3" key="1">
    <citation type="submission" date="2018-03" db="EMBL/GenBank/DDBJ databases">
        <authorList>
            <person name="Keele B.F."/>
        </authorList>
    </citation>
    <scope>NUCLEOTIDE SEQUENCE [LARGE SCALE GENOMIC DNA]</scope>
    <source>
        <strain evidence="2 3">CECT 8504</strain>
    </source>
</reference>
<keyword evidence="1" id="KW-1133">Transmembrane helix</keyword>
<evidence type="ECO:0000313" key="2">
    <source>
        <dbReference type="EMBL" id="SPJ22901.1"/>
    </source>
</evidence>
<evidence type="ECO:0000256" key="1">
    <source>
        <dbReference type="SAM" id="Phobius"/>
    </source>
</evidence>
<dbReference type="EMBL" id="ONZF01000001">
    <property type="protein sequence ID" value="SPJ22901.1"/>
    <property type="molecule type" value="Genomic_DNA"/>
</dbReference>
<sequence length="70" mass="7600">MGPNGMMGSIGTGDMVTGFLFMAVLLVVPFWRILPNYGISKWVSVLAILPVGALILLWIVAFRDAFGDRS</sequence>
<feature type="transmembrane region" description="Helical" evidence="1">
    <location>
        <begin position="12"/>
        <end position="31"/>
    </location>
</feature>
<gene>
    <name evidence="2" type="ORF">PAA8504_00700</name>
</gene>